<evidence type="ECO:0000256" key="8">
    <source>
        <dbReference type="ARBA" id="ARBA00023136"/>
    </source>
</evidence>
<dbReference type="SUPFAM" id="SSF161098">
    <property type="entry name" value="MetI-like"/>
    <property type="match status" value="1"/>
</dbReference>
<keyword evidence="3 9" id="KW-0813">Transport</keyword>
<evidence type="ECO:0000256" key="7">
    <source>
        <dbReference type="ARBA" id="ARBA00022989"/>
    </source>
</evidence>
<dbReference type="EMBL" id="MAEI02000001">
    <property type="protein sequence ID" value="MEO1782325.1"/>
    <property type="molecule type" value="Genomic_DNA"/>
</dbReference>
<dbReference type="PANTHER" id="PTHR30614:SF20">
    <property type="entry name" value="GLUTAMINE TRANSPORT SYSTEM PERMEASE PROTEIN GLNP"/>
    <property type="match status" value="1"/>
</dbReference>
<keyword evidence="4" id="KW-1003">Cell membrane</keyword>
<feature type="transmembrane region" description="Helical" evidence="9">
    <location>
        <begin position="55"/>
        <end position="78"/>
    </location>
</feature>
<dbReference type="CDD" id="cd06261">
    <property type="entry name" value="TM_PBP2"/>
    <property type="match status" value="1"/>
</dbReference>
<evidence type="ECO:0000256" key="2">
    <source>
        <dbReference type="ARBA" id="ARBA00010072"/>
    </source>
</evidence>
<comment type="similarity">
    <text evidence="2">Belongs to the binding-protein-dependent transport system permease family. HisMQ subfamily.</text>
</comment>
<sequence length="231" mass="25650">MNINFDFLTTYYPYFIYGTLVTLIISVITIIFGTIIGVIMALLKLSKIPLLRWFANIYIEVLRGTPMLLQIMIGFIILQNYFRLPAIDIGILSVDLSRLIPGIIVISLNSGAYVAEIVRGGINAVDYGQAEAASSLGLRPFQGMRYVILPQALRNILPPLGNEFIVLIKDSSLLSIIGIVELMNSSQIVITSTFTPLSPYFVAAAIYFIITFATSRALGVWEKHLGRGYHR</sequence>
<reference evidence="11 12" key="2">
    <citation type="submission" date="2024-02" db="EMBL/GenBank/DDBJ databases">
        <title>The Genome Sequence of Enterococcus diestrammenae JM9A.</title>
        <authorList>
            <person name="Earl A."/>
            <person name="Manson A."/>
            <person name="Gilmore M."/>
            <person name="Sanders J."/>
            <person name="Shea T."/>
            <person name="Howe W."/>
            <person name="Livny J."/>
            <person name="Cuomo C."/>
            <person name="Neafsey D."/>
            <person name="Birren B."/>
        </authorList>
    </citation>
    <scope>NUCLEOTIDE SEQUENCE [LARGE SCALE GENOMIC DNA]</scope>
    <source>
        <strain evidence="11 12">JM9A</strain>
    </source>
</reference>
<keyword evidence="7 9" id="KW-1133">Transmembrane helix</keyword>
<dbReference type="PANTHER" id="PTHR30614">
    <property type="entry name" value="MEMBRANE COMPONENT OF AMINO ACID ABC TRANSPORTER"/>
    <property type="match status" value="1"/>
</dbReference>
<evidence type="ECO:0000313" key="11">
    <source>
        <dbReference type="EMBL" id="MEO1782325.1"/>
    </source>
</evidence>
<dbReference type="InterPro" id="IPR035906">
    <property type="entry name" value="MetI-like_sf"/>
</dbReference>
<dbReference type="InterPro" id="IPR043429">
    <property type="entry name" value="ArtM/GltK/GlnP/TcyL/YhdX-like"/>
</dbReference>
<accession>A0ABV0F2P5</accession>
<comment type="caution">
    <text evidence="11">The sequence shown here is derived from an EMBL/GenBank/DDBJ whole genome shotgun (WGS) entry which is preliminary data.</text>
</comment>
<evidence type="ECO:0000256" key="1">
    <source>
        <dbReference type="ARBA" id="ARBA00004651"/>
    </source>
</evidence>
<dbReference type="InterPro" id="IPR010065">
    <property type="entry name" value="AA_ABC_transptr_permease_3TM"/>
</dbReference>
<keyword evidence="6" id="KW-0029">Amino-acid transport</keyword>
<comment type="subcellular location">
    <subcellularLocation>
        <location evidence="1 9">Cell membrane</location>
        <topology evidence="1 9">Multi-pass membrane protein</topology>
    </subcellularLocation>
</comment>
<keyword evidence="5 9" id="KW-0812">Transmembrane</keyword>
<dbReference type="PROSITE" id="PS50928">
    <property type="entry name" value="ABC_TM1"/>
    <property type="match status" value="1"/>
</dbReference>
<reference evidence="12" key="1">
    <citation type="submission" date="2016-06" db="EMBL/GenBank/DDBJ databases">
        <title>Four novel species of enterococci isolated from chicken manure.</title>
        <authorList>
            <person name="Van Tyne D."/>
        </authorList>
    </citation>
    <scope>NUCLEOTIDE SEQUENCE [LARGE SCALE GENOMIC DNA]</scope>
    <source>
        <strain evidence="12">JM9A</strain>
    </source>
</reference>
<dbReference type="NCBIfam" id="TIGR01726">
    <property type="entry name" value="HEQRo_perm_3TM"/>
    <property type="match status" value="1"/>
</dbReference>
<keyword evidence="12" id="KW-1185">Reference proteome</keyword>
<gene>
    <name evidence="11" type="ORF">BAU18_001919</name>
</gene>
<feature type="transmembrane region" description="Helical" evidence="9">
    <location>
        <begin position="98"/>
        <end position="115"/>
    </location>
</feature>
<organism evidence="11 12">
    <name type="scientific">Enterococcus diestrammenae</name>
    <dbReference type="NCBI Taxonomy" id="1155073"/>
    <lineage>
        <taxon>Bacteria</taxon>
        <taxon>Bacillati</taxon>
        <taxon>Bacillota</taxon>
        <taxon>Bacilli</taxon>
        <taxon>Lactobacillales</taxon>
        <taxon>Enterococcaceae</taxon>
        <taxon>Enterococcus</taxon>
    </lineage>
</organism>
<evidence type="ECO:0000256" key="3">
    <source>
        <dbReference type="ARBA" id="ARBA00022448"/>
    </source>
</evidence>
<dbReference type="Gene3D" id="1.10.3720.10">
    <property type="entry name" value="MetI-like"/>
    <property type="match status" value="1"/>
</dbReference>
<dbReference type="Proteomes" id="UP001429357">
    <property type="component" value="Unassembled WGS sequence"/>
</dbReference>
<evidence type="ECO:0000256" key="6">
    <source>
        <dbReference type="ARBA" id="ARBA00022970"/>
    </source>
</evidence>
<evidence type="ECO:0000313" key="12">
    <source>
        <dbReference type="Proteomes" id="UP001429357"/>
    </source>
</evidence>
<feature type="domain" description="ABC transmembrane type-1" evidence="10">
    <location>
        <begin position="19"/>
        <end position="218"/>
    </location>
</feature>
<feature type="transmembrane region" description="Helical" evidence="9">
    <location>
        <begin position="14"/>
        <end position="43"/>
    </location>
</feature>
<protein>
    <submittedName>
        <fullName evidence="11">Polar amino acid transport system permease</fullName>
    </submittedName>
</protein>
<evidence type="ECO:0000256" key="4">
    <source>
        <dbReference type="ARBA" id="ARBA00022475"/>
    </source>
</evidence>
<dbReference type="Pfam" id="PF00528">
    <property type="entry name" value="BPD_transp_1"/>
    <property type="match status" value="1"/>
</dbReference>
<name>A0ABV0F2P5_9ENTE</name>
<proteinExistence type="inferred from homology"/>
<keyword evidence="8 9" id="KW-0472">Membrane</keyword>
<dbReference type="InterPro" id="IPR000515">
    <property type="entry name" value="MetI-like"/>
</dbReference>
<evidence type="ECO:0000259" key="10">
    <source>
        <dbReference type="PROSITE" id="PS50928"/>
    </source>
</evidence>
<evidence type="ECO:0000256" key="9">
    <source>
        <dbReference type="RuleBase" id="RU363032"/>
    </source>
</evidence>
<evidence type="ECO:0000256" key="5">
    <source>
        <dbReference type="ARBA" id="ARBA00022692"/>
    </source>
</evidence>